<dbReference type="Proteomes" id="UP000075902">
    <property type="component" value="Unassembled WGS sequence"/>
</dbReference>
<evidence type="ECO:0000259" key="3">
    <source>
        <dbReference type="PROSITE" id="PS50940"/>
    </source>
</evidence>
<reference evidence="5" key="1">
    <citation type="submission" date="2014-01" db="EMBL/GenBank/DDBJ databases">
        <title>The Genome Sequence of Anopheles melas CM1001059_A (V2).</title>
        <authorList>
            <consortium name="The Broad Institute Genomics Platform"/>
            <person name="Neafsey D.E."/>
            <person name="Besansky N."/>
            <person name="Howell P."/>
            <person name="Walton C."/>
            <person name="Young S.K."/>
            <person name="Zeng Q."/>
            <person name="Gargeya S."/>
            <person name="Fitzgerald M."/>
            <person name="Haas B."/>
            <person name="Abouelleil A."/>
            <person name="Allen A.W."/>
            <person name="Alvarado L."/>
            <person name="Arachchi H.M."/>
            <person name="Berlin A.M."/>
            <person name="Chapman S.B."/>
            <person name="Gainer-Dewar J."/>
            <person name="Goldberg J."/>
            <person name="Griggs A."/>
            <person name="Gujja S."/>
            <person name="Hansen M."/>
            <person name="Howarth C."/>
            <person name="Imamovic A."/>
            <person name="Ireland A."/>
            <person name="Larimer J."/>
            <person name="McCowan C."/>
            <person name="Murphy C."/>
            <person name="Pearson M."/>
            <person name="Poon T.W."/>
            <person name="Priest M."/>
            <person name="Roberts A."/>
            <person name="Saif S."/>
            <person name="Shea T."/>
            <person name="Sisk P."/>
            <person name="Sykes S."/>
            <person name="Wortman J."/>
            <person name="Nusbaum C."/>
            <person name="Birren B."/>
        </authorList>
    </citation>
    <scope>NUCLEOTIDE SEQUENCE [LARGE SCALE GENOMIC DNA]</scope>
    <source>
        <strain evidence="5">CM1001059</strain>
    </source>
</reference>
<dbReference type="STRING" id="34690.A0A182U5F5"/>
<dbReference type="InterPro" id="IPR002172">
    <property type="entry name" value="LDrepeatLR_classA_rpt"/>
</dbReference>
<evidence type="ECO:0000256" key="1">
    <source>
        <dbReference type="ARBA" id="ARBA00023157"/>
    </source>
</evidence>
<dbReference type="SUPFAM" id="SSF57625">
    <property type="entry name" value="Invertebrate chitin-binding proteins"/>
    <property type="match status" value="1"/>
</dbReference>
<dbReference type="InterPro" id="IPR023415">
    <property type="entry name" value="LDLR_class-A_CS"/>
</dbReference>
<organism evidence="4 5">
    <name type="scientific">Anopheles melas</name>
    <dbReference type="NCBI Taxonomy" id="34690"/>
    <lineage>
        <taxon>Eukaryota</taxon>
        <taxon>Metazoa</taxon>
        <taxon>Ecdysozoa</taxon>
        <taxon>Arthropoda</taxon>
        <taxon>Hexapoda</taxon>
        <taxon>Insecta</taxon>
        <taxon>Pterygota</taxon>
        <taxon>Neoptera</taxon>
        <taxon>Endopterygota</taxon>
        <taxon>Diptera</taxon>
        <taxon>Nematocera</taxon>
        <taxon>Culicoidea</taxon>
        <taxon>Culicidae</taxon>
        <taxon>Anophelinae</taxon>
        <taxon>Anopheles</taxon>
    </lineage>
</organism>
<dbReference type="Gene3D" id="4.10.400.10">
    <property type="entry name" value="Low-density Lipoprotein Receptor"/>
    <property type="match status" value="1"/>
</dbReference>
<dbReference type="EnsemblMetazoa" id="AMEC014227-RA">
    <property type="protein sequence ID" value="AMEC014227-PA"/>
    <property type="gene ID" value="AMEC014227"/>
</dbReference>
<dbReference type="AlphaFoldDB" id="A0A182U5F5"/>
<accession>A0A182U5F5</accession>
<proteinExistence type="predicted"/>
<dbReference type="PROSITE" id="PS50940">
    <property type="entry name" value="CHIT_BIND_II"/>
    <property type="match status" value="1"/>
</dbReference>
<dbReference type="CDD" id="cd00112">
    <property type="entry name" value="LDLa"/>
    <property type="match status" value="1"/>
</dbReference>
<dbReference type="InterPro" id="IPR036508">
    <property type="entry name" value="Chitin-bd_dom_sf"/>
</dbReference>
<keyword evidence="1 2" id="KW-1015">Disulfide bond</keyword>
<dbReference type="GO" id="GO:0005576">
    <property type="term" value="C:extracellular region"/>
    <property type="evidence" value="ECO:0007669"/>
    <property type="project" value="InterPro"/>
</dbReference>
<keyword evidence="5" id="KW-1185">Reference proteome</keyword>
<dbReference type="InterPro" id="IPR036055">
    <property type="entry name" value="LDL_receptor-like_sf"/>
</dbReference>
<feature type="disulfide bond" evidence="2">
    <location>
        <begin position="176"/>
        <end position="191"/>
    </location>
</feature>
<dbReference type="Pfam" id="PF00057">
    <property type="entry name" value="Ldl_recept_a"/>
    <property type="match status" value="1"/>
</dbReference>
<sequence length="194" mass="21579">MNLCLYGRSVSRPCETGTRSTRADCSTISRWTVIVGVPNCLFTSRTKCTSEHPETTAEVRIKRQAEETTKKEESFEKELCKDKDAGEWFRLVAGEGDNCRDVIQCTSSGLQAIRCPAGLYFDIEKQTCDWKDAVKNCKFKNKERKVKPLLITDEPLCQDGFLACGDGNCIERGLFCNGEKDCSDGSDENSCAAS</sequence>
<feature type="disulfide bond" evidence="2">
    <location>
        <begin position="157"/>
        <end position="169"/>
    </location>
</feature>
<dbReference type="VEuPathDB" id="VectorBase:AMEC014227"/>
<dbReference type="InterPro" id="IPR002557">
    <property type="entry name" value="Chitin-bd_dom"/>
</dbReference>
<protein>
    <recommendedName>
        <fullName evidence="3">Chitin-binding type-2 domain-containing protein</fullName>
    </recommendedName>
</protein>
<dbReference type="SMART" id="SM00192">
    <property type="entry name" value="LDLa"/>
    <property type="match status" value="1"/>
</dbReference>
<dbReference type="GO" id="GO:0008061">
    <property type="term" value="F:chitin binding"/>
    <property type="evidence" value="ECO:0007669"/>
    <property type="project" value="InterPro"/>
</dbReference>
<dbReference type="FunFam" id="4.10.400.10:FF:000128">
    <property type="entry name" value="Vermiform, isoform H"/>
    <property type="match status" value="1"/>
</dbReference>
<dbReference type="PROSITE" id="PS01209">
    <property type="entry name" value="LDLRA_1"/>
    <property type="match status" value="1"/>
</dbReference>
<dbReference type="FunFam" id="2.170.140.10:FF:000011">
    <property type="entry name" value="CSON009188 protein"/>
    <property type="match status" value="1"/>
</dbReference>
<feature type="domain" description="Chitin-binding type-2" evidence="3">
    <location>
        <begin position="77"/>
        <end position="139"/>
    </location>
</feature>
<dbReference type="SUPFAM" id="SSF57424">
    <property type="entry name" value="LDL receptor-like module"/>
    <property type="match status" value="1"/>
</dbReference>
<dbReference type="SMART" id="SM00494">
    <property type="entry name" value="ChtBD2"/>
    <property type="match status" value="1"/>
</dbReference>
<evidence type="ECO:0000313" key="4">
    <source>
        <dbReference type="EnsemblMetazoa" id="AMEC014227-PA"/>
    </source>
</evidence>
<name>A0A182U5F5_9DIPT</name>
<feature type="disulfide bond" evidence="2">
    <location>
        <begin position="164"/>
        <end position="182"/>
    </location>
</feature>
<evidence type="ECO:0000256" key="2">
    <source>
        <dbReference type="PROSITE-ProRule" id="PRU00124"/>
    </source>
</evidence>
<dbReference type="Pfam" id="PF01607">
    <property type="entry name" value="CBM_14"/>
    <property type="match status" value="1"/>
</dbReference>
<dbReference type="Gene3D" id="2.170.140.10">
    <property type="entry name" value="Chitin binding domain"/>
    <property type="match status" value="1"/>
</dbReference>
<reference evidence="4" key="2">
    <citation type="submission" date="2020-05" db="UniProtKB">
        <authorList>
            <consortium name="EnsemblMetazoa"/>
        </authorList>
    </citation>
    <scope>IDENTIFICATION</scope>
    <source>
        <strain evidence="4">CM1001059</strain>
    </source>
</reference>
<dbReference type="PROSITE" id="PS50068">
    <property type="entry name" value="LDLRA_2"/>
    <property type="match status" value="1"/>
</dbReference>
<evidence type="ECO:0000313" key="5">
    <source>
        <dbReference type="Proteomes" id="UP000075902"/>
    </source>
</evidence>